<accession>C1EF41</accession>
<feature type="transmembrane region" description="Helical" evidence="1">
    <location>
        <begin position="89"/>
        <end position="109"/>
    </location>
</feature>
<evidence type="ECO:0000313" key="2">
    <source>
        <dbReference type="EMBL" id="ACO67027.1"/>
    </source>
</evidence>
<dbReference type="InParanoid" id="C1EF41"/>
<organism evidence="2 3">
    <name type="scientific">Micromonas commoda (strain RCC299 / NOUM17 / CCMP2709)</name>
    <name type="common">Picoplanktonic green alga</name>
    <dbReference type="NCBI Taxonomy" id="296587"/>
    <lineage>
        <taxon>Eukaryota</taxon>
        <taxon>Viridiplantae</taxon>
        <taxon>Chlorophyta</taxon>
        <taxon>Mamiellophyceae</taxon>
        <taxon>Mamiellales</taxon>
        <taxon>Mamiellaceae</taxon>
        <taxon>Micromonas</taxon>
    </lineage>
</organism>
<evidence type="ECO:0000313" key="3">
    <source>
        <dbReference type="Proteomes" id="UP000002009"/>
    </source>
</evidence>
<dbReference type="AlphaFoldDB" id="C1EF41"/>
<keyword evidence="1" id="KW-0812">Transmembrane</keyword>
<name>C1EF41_MICCC</name>
<reference evidence="2 3" key="1">
    <citation type="journal article" date="2009" name="Science">
        <title>Green evolution and dynamic adaptations revealed by genomes of the marine picoeukaryotes Micromonas.</title>
        <authorList>
            <person name="Worden A.Z."/>
            <person name="Lee J.H."/>
            <person name="Mock T."/>
            <person name="Rouze P."/>
            <person name="Simmons M.P."/>
            <person name="Aerts A.L."/>
            <person name="Allen A.E."/>
            <person name="Cuvelier M.L."/>
            <person name="Derelle E."/>
            <person name="Everett M.V."/>
            <person name="Foulon E."/>
            <person name="Grimwood J."/>
            <person name="Gundlach H."/>
            <person name="Henrissat B."/>
            <person name="Napoli C."/>
            <person name="McDonald S.M."/>
            <person name="Parker M.S."/>
            <person name="Rombauts S."/>
            <person name="Salamov A."/>
            <person name="Von Dassow P."/>
            <person name="Badger J.H."/>
            <person name="Coutinho P.M."/>
            <person name="Demir E."/>
            <person name="Dubchak I."/>
            <person name="Gentemann C."/>
            <person name="Eikrem W."/>
            <person name="Gready J.E."/>
            <person name="John U."/>
            <person name="Lanier W."/>
            <person name="Lindquist E.A."/>
            <person name="Lucas S."/>
            <person name="Mayer K.F."/>
            <person name="Moreau H."/>
            <person name="Not F."/>
            <person name="Otillar R."/>
            <person name="Panaud O."/>
            <person name="Pangilinan J."/>
            <person name="Paulsen I."/>
            <person name="Piegu B."/>
            <person name="Poliakov A."/>
            <person name="Robbens S."/>
            <person name="Schmutz J."/>
            <person name="Toulza E."/>
            <person name="Wyss T."/>
            <person name="Zelensky A."/>
            <person name="Zhou K."/>
            <person name="Armbrust E.V."/>
            <person name="Bhattacharya D."/>
            <person name="Goodenough U.W."/>
            <person name="Van de Peer Y."/>
            <person name="Grigoriev I.V."/>
        </authorList>
    </citation>
    <scope>NUCLEOTIDE SEQUENCE [LARGE SCALE GENOMIC DNA]</scope>
    <source>
        <strain evidence="3">RCC299 / NOUM17</strain>
    </source>
</reference>
<dbReference type="Proteomes" id="UP000002009">
    <property type="component" value="Chromosome 13"/>
</dbReference>
<feature type="transmembrane region" description="Helical" evidence="1">
    <location>
        <begin position="148"/>
        <end position="167"/>
    </location>
</feature>
<gene>
    <name evidence="2" type="ORF">MICPUN_63655</name>
</gene>
<keyword evidence="1" id="KW-1133">Transmembrane helix</keyword>
<dbReference type="KEGG" id="mis:MICPUN_63655"/>
<sequence>MDSAAPAPVRSASTRQLPPKKLKLGLNSGTTWLVVNGAFLVALSICGMGIFTNLSKTVLHPKLPLATSKTGSLMSDFITPPLSYGFEGWAGELMAMGVGMIGSAFSFRYDSKGSRKISKWGGRSYVACLLRSWIKPFSDPKTIWKREWLIFFWVAFGVMWIWAEMLFSPSKVAAKRNAKRAKAKAK</sequence>
<evidence type="ECO:0000256" key="1">
    <source>
        <dbReference type="SAM" id="Phobius"/>
    </source>
</evidence>
<keyword evidence="1" id="KW-0472">Membrane</keyword>
<proteinExistence type="predicted"/>
<dbReference type="RefSeq" id="XP_002505769.1">
    <property type="nucleotide sequence ID" value="XM_002505723.1"/>
</dbReference>
<dbReference type="GeneID" id="8248455"/>
<dbReference type="EMBL" id="CP001331">
    <property type="protein sequence ID" value="ACO67027.1"/>
    <property type="molecule type" value="Genomic_DNA"/>
</dbReference>
<feature type="transmembrane region" description="Helical" evidence="1">
    <location>
        <begin position="30"/>
        <end position="51"/>
    </location>
</feature>
<keyword evidence="3" id="KW-1185">Reference proteome</keyword>
<protein>
    <submittedName>
        <fullName evidence="2">Uncharacterized protein</fullName>
    </submittedName>
</protein>